<proteinExistence type="predicted"/>
<gene>
    <name evidence="1" type="ORF">K488DRAFT_89741</name>
</gene>
<organism evidence="1 2">
    <name type="scientific">Vararia minispora EC-137</name>
    <dbReference type="NCBI Taxonomy" id="1314806"/>
    <lineage>
        <taxon>Eukaryota</taxon>
        <taxon>Fungi</taxon>
        <taxon>Dikarya</taxon>
        <taxon>Basidiomycota</taxon>
        <taxon>Agaricomycotina</taxon>
        <taxon>Agaricomycetes</taxon>
        <taxon>Russulales</taxon>
        <taxon>Lachnocladiaceae</taxon>
        <taxon>Vararia</taxon>
    </lineage>
</organism>
<accession>A0ACB8Q9Y1</accession>
<sequence length="793" mass="85079">MLHTPPQHAHLAADRQSAYHHAPHSHQHQPVPVVPSPSPPHHHPQHDPHARSPIHPPASASVSPVSPTAGPPVPSIRSPPASGRTPGPGSGSGIGRGSLRKEISNVVIACRQCRARKIKCDSTRPACHNCLRRNNPCEYDAQPRRRGPDKRPGTRQRSCKKRPAAATDLQVAPPPPPKKRRRTATMEAEVPVKLEPPEALPYALPALPTDSTATTTTHKRPSQTIMDMDIQTPIPSHPTRTPNTTTTTSDTSLSSLTTPDSAPGPSSDPGLPRTHAQDAWWDDLLDSQVAAGAGSTREQAYVAPSGGLVARRHWSPSPSPSQPLTLRLHRLRAIDSDLATLFRANAQWLSFLDAPALIQGPPAPGLRAQAPALAYALLALATLGRSSELERGDKGRQRALVLRDRAQAELERAWDARAVAVGDAQAALVLALFETSAHPLHAPHRANAAIALLDAILSFLGLKTLDRDAPARALDTTQGVPLVVRPAGYRYPEICDCAPCADPLAPELGPVPDPQEGVRKLVWTSLLLATTYSITCVIADRTPDPLDLLDPSRFELCLPAEATDGADSVPALVCRALLLWNAAVRLSAHAPERAVDVVQETRELEELLDAHAIGAARAGGLGHGRLNVALCVAREMVANVRLAVARFTRRITADDTPARPHIDGAQAEEWLYHQEQIAAHIVDTGGIGGANKGAAQVFGRRPFLTHWFVTHAATCLELWTGDVHLLRALELAKRLLDDVDVLNALWPCVEFRHQGASLRERVKDACAVAGLPPPAASSQPFLSQPGIMPIAQL</sequence>
<reference evidence="1" key="2">
    <citation type="journal article" date="2022" name="New Phytol.">
        <title>Evolutionary transition to the ectomycorrhizal habit in the genomes of a hyperdiverse lineage of mushroom-forming fungi.</title>
        <authorList>
            <person name="Looney B."/>
            <person name="Miyauchi S."/>
            <person name="Morin E."/>
            <person name="Drula E."/>
            <person name="Courty P.E."/>
            <person name="Kohler A."/>
            <person name="Kuo A."/>
            <person name="LaButti K."/>
            <person name="Pangilinan J."/>
            <person name="Lipzen A."/>
            <person name="Riley R."/>
            <person name="Andreopoulos W."/>
            <person name="He G."/>
            <person name="Johnson J."/>
            <person name="Nolan M."/>
            <person name="Tritt A."/>
            <person name="Barry K.W."/>
            <person name="Grigoriev I.V."/>
            <person name="Nagy L.G."/>
            <person name="Hibbett D."/>
            <person name="Henrissat B."/>
            <person name="Matheny P.B."/>
            <person name="Labbe J."/>
            <person name="Martin F.M."/>
        </authorList>
    </citation>
    <scope>NUCLEOTIDE SEQUENCE</scope>
    <source>
        <strain evidence="1">EC-137</strain>
    </source>
</reference>
<dbReference type="Proteomes" id="UP000814128">
    <property type="component" value="Unassembled WGS sequence"/>
</dbReference>
<name>A0ACB8Q9Y1_9AGAM</name>
<reference evidence="1" key="1">
    <citation type="submission" date="2021-02" db="EMBL/GenBank/DDBJ databases">
        <authorList>
            <consortium name="DOE Joint Genome Institute"/>
            <person name="Ahrendt S."/>
            <person name="Looney B.P."/>
            <person name="Miyauchi S."/>
            <person name="Morin E."/>
            <person name="Drula E."/>
            <person name="Courty P.E."/>
            <person name="Chicoki N."/>
            <person name="Fauchery L."/>
            <person name="Kohler A."/>
            <person name="Kuo A."/>
            <person name="Labutti K."/>
            <person name="Pangilinan J."/>
            <person name="Lipzen A."/>
            <person name="Riley R."/>
            <person name="Andreopoulos W."/>
            <person name="He G."/>
            <person name="Johnson J."/>
            <person name="Barry K.W."/>
            <person name="Grigoriev I.V."/>
            <person name="Nagy L."/>
            <person name="Hibbett D."/>
            <person name="Henrissat B."/>
            <person name="Matheny P.B."/>
            <person name="Labbe J."/>
            <person name="Martin F."/>
        </authorList>
    </citation>
    <scope>NUCLEOTIDE SEQUENCE</scope>
    <source>
        <strain evidence="1">EC-137</strain>
    </source>
</reference>
<keyword evidence="2" id="KW-1185">Reference proteome</keyword>
<evidence type="ECO:0000313" key="2">
    <source>
        <dbReference type="Proteomes" id="UP000814128"/>
    </source>
</evidence>
<protein>
    <submittedName>
        <fullName evidence="1">Uncharacterized protein</fullName>
    </submittedName>
</protein>
<comment type="caution">
    <text evidence="1">The sequence shown here is derived from an EMBL/GenBank/DDBJ whole genome shotgun (WGS) entry which is preliminary data.</text>
</comment>
<evidence type="ECO:0000313" key="1">
    <source>
        <dbReference type="EMBL" id="KAI0028447.1"/>
    </source>
</evidence>
<dbReference type="EMBL" id="MU273752">
    <property type="protein sequence ID" value="KAI0028447.1"/>
    <property type="molecule type" value="Genomic_DNA"/>
</dbReference>